<gene>
    <name evidence="1" type="ORF">CCAP1982_LOCUS9400</name>
</gene>
<dbReference type="EMBL" id="CAJHJT010000023">
    <property type="protein sequence ID" value="CAD7000925.1"/>
    <property type="molecule type" value="Genomic_DNA"/>
</dbReference>
<accession>A0A811USL0</accession>
<sequence length="138" mass="15299">MTTSVEFSFKPRITLKKLGVHCVKMDTSYLIAEPSSHLAFQTDGIKLSSIVCVFLTSHTAPDCRRRKPCRTNGCQRVHNRLLHEASRCGSNSPPVETQPQKAASTGDAVFSCTSNTMKKQKVLFKTVPVTLHSREAHI</sequence>
<dbReference type="AlphaFoldDB" id="A0A811USL0"/>
<dbReference type="Proteomes" id="UP000606786">
    <property type="component" value="Unassembled WGS sequence"/>
</dbReference>
<organism evidence="1 2">
    <name type="scientific">Ceratitis capitata</name>
    <name type="common">Mediterranean fruit fly</name>
    <name type="synonym">Tephritis capitata</name>
    <dbReference type="NCBI Taxonomy" id="7213"/>
    <lineage>
        <taxon>Eukaryota</taxon>
        <taxon>Metazoa</taxon>
        <taxon>Ecdysozoa</taxon>
        <taxon>Arthropoda</taxon>
        <taxon>Hexapoda</taxon>
        <taxon>Insecta</taxon>
        <taxon>Pterygota</taxon>
        <taxon>Neoptera</taxon>
        <taxon>Endopterygota</taxon>
        <taxon>Diptera</taxon>
        <taxon>Brachycera</taxon>
        <taxon>Muscomorpha</taxon>
        <taxon>Tephritoidea</taxon>
        <taxon>Tephritidae</taxon>
        <taxon>Ceratitis</taxon>
        <taxon>Ceratitis</taxon>
    </lineage>
</organism>
<evidence type="ECO:0000313" key="1">
    <source>
        <dbReference type="EMBL" id="CAD7000925.1"/>
    </source>
</evidence>
<name>A0A811USL0_CERCA</name>
<protein>
    <submittedName>
        <fullName evidence="1">(Mediterranean fruit fly) hypothetical protein</fullName>
    </submittedName>
</protein>
<reference evidence="1" key="1">
    <citation type="submission" date="2020-11" db="EMBL/GenBank/DDBJ databases">
        <authorList>
            <person name="Whitehead M."/>
        </authorList>
    </citation>
    <scope>NUCLEOTIDE SEQUENCE</scope>
    <source>
        <strain evidence="1">EGII</strain>
    </source>
</reference>
<keyword evidence="2" id="KW-1185">Reference proteome</keyword>
<evidence type="ECO:0000313" key="2">
    <source>
        <dbReference type="Proteomes" id="UP000606786"/>
    </source>
</evidence>
<proteinExistence type="predicted"/>
<comment type="caution">
    <text evidence="1">The sequence shown here is derived from an EMBL/GenBank/DDBJ whole genome shotgun (WGS) entry which is preliminary data.</text>
</comment>